<name>A0A2U1U1Q0_9GAMM</name>
<reference evidence="2 3" key="1">
    <citation type="submission" date="2018-04" db="EMBL/GenBank/DDBJ databases">
        <title>Brenneria corticis sp.nov.</title>
        <authorList>
            <person name="Li Y."/>
        </authorList>
    </citation>
    <scope>NUCLEOTIDE SEQUENCE [LARGE SCALE GENOMIC DNA]</scope>
    <source>
        <strain evidence="2 3">LMG 27715</strain>
    </source>
</reference>
<organism evidence="2 3">
    <name type="scientific">Brenneria roseae subsp. americana</name>
    <dbReference type="NCBI Taxonomy" id="1508507"/>
    <lineage>
        <taxon>Bacteria</taxon>
        <taxon>Pseudomonadati</taxon>
        <taxon>Pseudomonadota</taxon>
        <taxon>Gammaproteobacteria</taxon>
        <taxon>Enterobacterales</taxon>
        <taxon>Pectobacteriaceae</taxon>
        <taxon>Brenneria</taxon>
    </lineage>
</organism>
<dbReference type="RefSeq" id="WP_109052348.1">
    <property type="nucleotide sequence ID" value="NZ_QDKJ01000001.1"/>
</dbReference>
<dbReference type="InterPro" id="IPR000089">
    <property type="entry name" value="Biotin_lipoyl"/>
</dbReference>
<gene>
    <name evidence="2" type="ORF">B4923_00240</name>
</gene>
<dbReference type="Proteomes" id="UP000245138">
    <property type="component" value="Unassembled WGS sequence"/>
</dbReference>
<evidence type="ECO:0000313" key="3">
    <source>
        <dbReference type="Proteomes" id="UP000245138"/>
    </source>
</evidence>
<dbReference type="CDD" id="cd06850">
    <property type="entry name" value="biotinyl_domain"/>
    <property type="match status" value="1"/>
</dbReference>
<feature type="domain" description="Lipoyl-binding" evidence="1">
    <location>
        <begin position="86"/>
        <end position="141"/>
    </location>
</feature>
<comment type="caution">
    <text evidence="2">The sequence shown here is derived from an EMBL/GenBank/DDBJ whole genome shotgun (WGS) entry which is preliminary data.</text>
</comment>
<accession>A0A2U1U1Q0</accession>
<dbReference type="InterPro" id="IPR011053">
    <property type="entry name" value="Single_hybrid_motif"/>
</dbReference>
<proteinExistence type="predicted"/>
<dbReference type="Pfam" id="PF00364">
    <property type="entry name" value="Biotin_lipoyl"/>
    <property type="match status" value="1"/>
</dbReference>
<sequence>MQHSSLAMKDIRQVAQKMRQAGLSDIEINSRHYKVRLRYEPGQRIASVSEQASLRPDAMMASAPVQQSARSTMPGHVLLFHPLNGKPFAEVGASVQKGAVLALIKVGLIYLPLRSPTAGVVASLTVNHGDSVEYDSEIAVIRAM</sequence>
<dbReference type="AlphaFoldDB" id="A0A2U1U1Q0"/>
<dbReference type="OrthoDB" id="6432902at2"/>
<protein>
    <submittedName>
        <fullName evidence="2">Acetyl-CoA carboxylase biotin carboxyl carrier protein subunit</fullName>
    </submittedName>
</protein>
<keyword evidence="3" id="KW-1185">Reference proteome</keyword>
<dbReference type="Gene3D" id="2.40.50.100">
    <property type="match status" value="1"/>
</dbReference>
<evidence type="ECO:0000259" key="1">
    <source>
        <dbReference type="Pfam" id="PF00364"/>
    </source>
</evidence>
<evidence type="ECO:0000313" key="2">
    <source>
        <dbReference type="EMBL" id="PWC15585.1"/>
    </source>
</evidence>
<dbReference type="SUPFAM" id="SSF51230">
    <property type="entry name" value="Single hybrid motif"/>
    <property type="match status" value="1"/>
</dbReference>
<dbReference type="EMBL" id="QDKJ01000001">
    <property type="protein sequence ID" value="PWC15585.1"/>
    <property type="molecule type" value="Genomic_DNA"/>
</dbReference>